<keyword evidence="2" id="KW-0336">GPI-anchor</keyword>
<evidence type="ECO:0000256" key="4">
    <source>
        <dbReference type="ARBA" id="ARBA00023180"/>
    </source>
</evidence>
<keyword evidence="2" id="KW-0472">Membrane</keyword>
<keyword evidence="4" id="KW-0325">Glycoprotein</keyword>
<accession>A0A226DHQ9</accession>
<comment type="caution">
    <text evidence="7">The sequence shown here is derived from an EMBL/GenBank/DDBJ whole genome shotgun (WGS) entry which is preliminary data.</text>
</comment>
<evidence type="ECO:0000256" key="6">
    <source>
        <dbReference type="SAM" id="SignalP"/>
    </source>
</evidence>
<dbReference type="Pfam" id="PF17064">
    <property type="entry name" value="QVR"/>
    <property type="match status" value="1"/>
</dbReference>
<protein>
    <submittedName>
        <fullName evidence="7">Uncharacterized protein</fullName>
    </submittedName>
</protein>
<evidence type="ECO:0000256" key="5">
    <source>
        <dbReference type="ARBA" id="ARBA00023288"/>
    </source>
</evidence>
<sequence>MDTKSVILILIFTLGLISTSESRWSTTSCYVCRSNEHCGDPFRNSPTNEDRISLLDPVTVSYCPSGWCSKQIEGIRGKFEDDDEPDPVTDRFCLGKAPPHDKEGCVEMEISRKIWLLCHCKGNLCNKATFSSEINLRVVLFSLFSSYVIMRHFLTFVLQFTMGIPPGPAFYSALAQRESGNDPTIVNSWGFMGLYQMGPSALQDIGYMDGNGRWLGGNGRPSSQAEFLNSRAIQDQAIRQYHILLWSRIPQDVKNAVGSRVGRVNKVTESGLLAGAHLRGPGGVIDYIRSGGQIDDKDEIGTPCSDYIIQFGGYD</sequence>
<dbReference type="InterPro" id="IPR050975">
    <property type="entry name" value="Sleep_regulator"/>
</dbReference>
<gene>
    <name evidence="7" type="ORF">Fcan01_19903</name>
</gene>
<evidence type="ECO:0000256" key="1">
    <source>
        <dbReference type="ARBA" id="ARBA00004589"/>
    </source>
</evidence>
<feature type="signal peptide" evidence="6">
    <location>
        <begin position="1"/>
        <end position="22"/>
    </location>
</feature>
<evidence type="ECO:0000313" key="8">
    <source>
        <dbReference type="Proteomes" id="UP000198287"/>
    </source>
</evidence>
<dbReference type="Proteomes" id="UP000198287">
    <property type="component" value="Unassembled WGS sequence"/>
</dbReference>
<keyword evidence="3 6" id="KW-0732">Signal</keyword>
<dbReference type="PANTHER" id="PTHR33562:SF22">
    <property type="entry name" value="PROTEIN QUIVER"/>
    <property type="match status" value="1"/>
</dbReference>
<dbReference type="GO" id="GO:0032222">
    <property type="term" value="P:regulation of synaptic transmission, cholinergic"/>
    <property type="evidence" value="ECO:0007669"/>
    <property type="project" value="InterPro"/>
</dbReference>
<keyword evidence="8" id="KW-1185">Reference proteome</keyword>
<dbReference type="InterPro" id="IPR023346">
    <property type="entry name" value="Lysozyme-like_dom_sf"/>
</dbReference>
<comment type="subcellular location">
    <subcellularLocation>
        <location evidence="1">Membrane</location>
        <topology evidence="1">Lipid-anchor</topology>
        <topology evidence="1">GPI-anchor</topology>
    </subcellularLocation>
</comment>
<reference evidence="7 8" key="1">
    <citation type="submission" date="2015-12" db="EMBL/GenBank/DDBJ databases">
        <title>The genome of Folsomia candida.</title>
        <authorList>
            <person name="Faddeeva A."/>
            <person name="Derks M.F."/>
            <person name="Anvar Y."/>
            <person name="Smit S."/>
            <person name="Van Straalen N."/>
            <person name="Roelofs D."/>
        </authorList>
    </citation>
    <scope>NUCLEOTIDE SEQUENCE [LARGE SCALE GENOMIC DNA]</scope>
    <source>
        <strain evidence="7 8">VU population</strain>
        <tissue evidence="7">Whole body</tissue>
    </source>
</reference>
<dbReference type="CDD" id="cd23589">
    <property type="entry name" value="TFP_LU_ECD_Rtv"/>
    <property type="match status" value="1"/>
</dbReference>
<dbReference type="GO" id="GO:0030431">
    <property type="term" value="P:sleep"/>
    <property type="evidence" value="ECO:0007669"/>
    <property type="project" value="InterPro"/>
</dbReference>
<organism evidence="7 8">
    <name type="scientific">Folsomia candida</name>
    <name type="common">Springtail</name>
    <dbReference type="NCBI Taxonomy" id="158441"/>
    <lineage>
        <taxon>Eukaryota</taxon>
        <taxon>Metazoa</taxon>
        <taxon>Ecdysozoa</taxon>
        <taxon>Arthropoda</taxon>
        <taxon>Hexapoda</taxon>
        <taxon>Collembola</taxon>
        <taxon>Entomobryomorpha</taxon>
        <taxon>Isotomoidea</taxon>
        <taxon>Isotomidae</taxon>
        <taxon>Proisotominae</taxon>
        <taxon>Folsomia</taxon>
    </lineage>
</organism>
<evidence type="ECO:0000313" key="7">
    <source>
        <dbReference type="EMBL" id="OXA45082.1"/>
    </source>
</evidence>
<dbReference type="InterPro" id="IPR031424">
    <property type="entry name" value="QVR-like"/>
</dbReference>
<dbReference type="PANTHER" id="PTHR33562">
    <property type="entry name" value="ATILLA, ISOFORM B-RELATED-RELATED"/>
    <property type="match status" value="1"/>
</dbReference>
<dbReference type="SUPFAM" id="SSF53955">
    <property type="entry name" value="Lysozyme-like"/>
    <property type="match status" value="1"/>
</dbReference>
<keyword evidence="5" id="KW-0449">Lipoprotein</keyword>
<dbReference type="EMBL" id="LNIX01000018">
    <property type="protein sequence ID" value="OXA45082.1"/>
    <property type="molecule type" value="Genomic_DNA"/>
</dbReference>
<feature type="chain" id="PRO_5021417331" evidence="6">
    <location>
        <begin position="23"/>
        <end position="315"/>
    </location>
</feature>
<evidence type="ECO:0000256" key="2">
    <source>
        <dbReference type="ARBA" id="ARBA00022622"/>
    </source>
</evidence>
<dbReference type="GO" id="GO:0098552">
    <property type="term" value="C:side of membrane"/>
    <property type="evidence" value="ECO:0007669"/>
    <property type="project" value="UniProtKB-KW"/>
</dbReference>
<name>A0A226DHQ9_FOLCA</name>
<evidence type="ECO:0000256" key="3">
    <source>
        <dbReference type="ARBA" id="ARBA00022729"/>
    </source>
</evidence>
<dbReference type="AlphaFoldDB" id="A0A226DHQ9"/>
<dbReference type="OrthoDB" id="9988013at2759"/>
<proteinExistence type="predicted"/>